<evidence type="ECO:0000259" key="6">
    <source>
        <dbReference type="PROSITE" id="PS50977"/>
    </source>
</evidence>
<evidence type="ECO:0000256" key="4">
    <source>
        <dbReference type="PROSITE-ProRule" id="PRU00335"/>
    </source>
</evidence>
<keyword evidence="2 4" id="KW-0238">DNA-binding</keyword>
<evidence type="ECO:0000256" key="2">
    <source>
        <dbReference type="ARBA" id="ARBA00023125"/>
    </source>
</evidence>
<keyword evidence="1" id="KW-0805">Transcription regulation</keyword>
<keyword evidence="8" id="KW-1185">Reference proteome</keyword>
<evidence type="ECO:0000256" key="1">
    <source>
        <dbReference type="ARBA" id="ARBA00023015"/>
    </source>
</evidence>
<dbReference type="SUPFAM" id="SSF48498">
    <property type="entry name" value="Tetracyclin repressor-like, C-terminal domain"/>
    <property type="match status" value="1"/>
</dbReference>
<evidence type="ECO:0000256" key="3">
    <source>
        <dbReference type="ARBA" id="ARBA00023163"/>
    </source>
</evidence>
<feature type="DNA-binding region" description="H-T-H motif" evidence="4">
    <location>
        <begin position="44"/>
        <end position="63"/>
    </location>
</feature>
<protein>
    <submittedName>
        <fullName evidence="7">TetR/AcrR family transcriptional regulator C-terminal domain-containing protein</fullName>
    </submittedName>
</protein>
<gene>
    <name evidence="7" type="ORF">L0M14_01730</name>
</gene>
<dbReference type="PANTHER" id="PTHR30055:SF151">
    <property type="entry name" value="TRANSCRIPTIONAL REGULATORY PROTEIN"/>
    <property type="match status" value="1"/>
</dbReference>
<feature type="region of interest" description="Disordered" evidence="5">
    <location>
        <begin position="1"/>
        <end position="20"/>
    </location>
</feature>
<dbReference type="InterPro" id="IPR050109">
    <property type="entry name" value="HTH-type_TetR-like_transc_reg"/>
</dbReference>
<dbReference type="InterPro" id="IPR004111">
    <property type="entry name" value="Repressor_TetR_C"/>
</dbReference>
<dbReference type="EMBL" id="CP090978">
    <property type="protein sequence ID" value="UJF33985.1"/>
    <property type="molecule type" value="Genomic_DNA"/>
</dbReference>
<dbReference type="InterPro" id="IPR036271">
    <property type="entry name" value="Tet_transcr_reg_TetR-rel_C_sf"/>
</dbReference>
<evidence type="ECO:0000313" key="7">
    <source>
        <dbReference type="EMBL" id="UJF33985.1"/>
    </source>
</evidence>
<organism evidence="7 8">
    <name type="scientific">Paenibacillus hexagrammi</name>
    <dbReference type="NCBI Taxonomy" id="2908839"/>
    <lineage>
        <taxon>Bacteria</taxon>
        <taxon>Bacillati</taxon>
        <taxon>Bacillota</taxon>
        <taxon>Bacilli</taxon>
        <taxon>Bacillales</taxon>
        <taxon>Paenibacillaceae</taxon>
        <taxon>Paenibacillus</taxon>
    </lineage>
</organism>
<feature type="domain" description="HTH tetR-type" evidence="6">
    <location>
        <begin position="21"/>
        <end position="81"/>
    </location>
</feature>
<dbReference type="PANTHER" id="PTHR30055">
    <property type="entry name" value="HTH-TYPE TRANSCRIPTIONAL REGULATOR RUTR"/>
    <property type="match status" value="1"/>
</dbReference>
<dbReference type="Pfam" id="PF00440">
    <property type="entry name" value="TetR_N"/>
    <property type="match status" value="1"/>
</dbReference>
<sequence length="238" mass="26550">MFNNNNDQTPEGTKKRKSSSRLNREDIVTLALHIADTEGIDAVSFRRLAQELGVTPMAIYRHVHNKDDLLDAMTEHMLASFDISAVKETNWRDQVRGLLYALRQVLLIHPSGKTLLSRRSLPATNRLKIFELSLGILRSAGFESREAFYIFEHLLNQVVSLVAAGDGYVQGTEEERSLWGAQLLGFYGNLPQQEYPSLVEAAPNIAASVDKDRHFKFGTDLLVAGVEAMAASVRLNNP</sequence>
<evidence type="ECO:0000256" key="5">
    <source>
        <dbReference type="SAM" id="MobiDB-lite"/>
    </source>
</evidence>
<evidence type="ECO:0000313" key="8">
    <source>
        <dbReference type="Proteomes" id="UP001649230"/>
    </source>
</evidence>
<dbReference type="PROSITE" id="PS50977">
    <property type="entry name" value="HTH_TETR_2"/>
    <property type="match status" value="1"/>
</dbReference>
<dbReference type="RefSeq" id="WP_235120376.1">
    <property type="nucleotide sequence ID" value="NZ_CP090978.1"/>
</dbReference>
<accession>A0ABY3SLJ4</accession>
<dbReference type="SUPFAM" id="SSF46689">
    <property type="entry name" value="Homeodomain-like"/>
    <property type="match status" value="1"/>
</dbReference>
<proteinExistence type="predicted"/>
<name>A0ABY3SLJ4_9BACL</name>
<reference evidence="7 8" key="1">
    <citation type="journal article" date="2024" name="Int. J. Syst. Evol. Microbiol.">
        <title>Paenibacillus hexagrammi sp. nov., a novel bacterium isolated from the gut content of Hexagrammos agrammus.</title>
        <authorList>
            <person name="Jung H.K."/>
            <person name="Kim D.G."/>
            <person name="Zin H."/>
            <person name="Park J."/>
            <person name="Jung H."/>
            <person name="Kim Y.O."/>
            <person name="Kong H.J."/>
            <person name="Kim J.W."/>
            <person name="Kim Y.S."/>
        </authorList>
    </citation>
    <scope>NUCLEOTIDE SEQUENCE [LARGE SCALE GENOMIC DNA]</scope>
    <source>
        <strain evidence="7 8">YPD9-1</strain>
    </source>
</reference>
<feature type="compositionally biased region" description="Polar residues" evidence="5">
    <location>
        <begin position="1"/>
        <end position="11"/>
    </location>
</feature>
<dbReference type="InterPro" id="IPR009057">
    <property type="entry name" value="Homeodomain-like_sf"/>
</dbReference>
<dbReference type="Proteomes" id="UP001649230">
    <property type="component" value="Chromosome"/>
</dbReference>
<dbReference type="Pfam" id="PF02909">
    <property type="entry name" value="TetR_C_1"/>
    <property type="match status" value="1"/>
</dbReference>
<dbReference type="Gene3D" id="1.10.357.10">
    <property type="entry name" value="Tetracycline Repressor, domain 2"/>
    <property type="match status" value="1"/>
</dbReference>
<keyword evidence="3" id="KW-0804">Transcription</keyword>
<dbReference type="InterPro" id="IPR001647">
    <property type="entry name" value="HTH_TetR"/>
</dbReference>